<feature type="binding site" evidence="11">
    <location>
        <position position="269"/>
    </location>
    <ligand>
        <name>Mg(2+)</name>
        <dbReference type="ChEBI" id="CHEBI:18420"/>
    </ligand>
</feature>
<comment type="similarity">
    <text evidence="10 12">Belongs to the ApbE family.</text>
</comment>
<accession>A0A1M4XTR0</accession>
<dbReference type="OrthoDB" id="9778595at2"/>
<comment type="cofactor">
    <cofactor evidence="11">
        <name>Mg(2+)</name>
        <dbReference type="ChEBI" id="CHEBI:18420"/>
    </cofactor>
    <cofactor evidence="11">
        <name>Mn(2+)</name>
        <dbReference type="ChEBI" id="CHEBI:29035"/>
    </cofactor>
    <text evidence="11">Magnesium. Can also use manganese.</text>
</comment>
<dbReference type="STRING" id="1486859.SAMN05444273_103293"/>
<keyword evidence="12" id="KW-1003">Cell membrane</keyword>
<dbReference type="EC" id="2.7.1.180" evidence="1 10"/>
<evidence type="ECO:0000313" key="14">
    <source>
        <dbReference type="Proteomes" id="UP000184144"/>
    </source>
</evidence>
<feature type="signal peptide" evidence="12">
    <location>
        <begin position="1"/>
        <end position="23"/>
    </location>
</feature>
<evidence type="ECO:0000256" key="10">
    <source>
        <dbReference type="PIRNR" id="PIRNR006268"/>
    </source>
</evidence>
<reference evidence="14" key="1">
    <citation type="submission" date="2016-11" db="EMBL/GenBank/DDBJ databases">
        <authorList>
            <person name="Varghese N."/>
            <person name="Submissions S."/>
        </authorList>
    </citation>
    <scope>NUCLEOTIDE SEQUENCE [LARGE SCALE GENOMIC DNA]</scope>
    <source>
        <strain evidence="14">DSM 100566</strain>
    </source>
</reference>
<evidence type="ECO:0000256" key="7">
    <source>
        <dbReference type="ARBA" id="ARBA00022842"/>
    </source>
</evidence>
<evidence type="ECO:0000256" key="3">
    <source>
        <dbReference type="ARBA" id="ARBA00022630"/>
    </source>
</evidence>
<dbReference type="Gene3D" id="3.10.520.10">
    <property type="entry name" value="ApbE-like domains"/>
    <property type="match status" value="1"/>
</dbReference>
<dbReference type="InterPro" id="IPR006311">
    <property type="entry name" value="TAT_signal"/>
</dbReference>
<evidence type="ECO:0000256" key="12">
    <source>
        <dbReference type="RuleBase" id="RU363002"/>
    </source>
</evidence>
<evidence type="ECO:0000256" key="8">
    <source>
        <dbReference type="ARBA" id="ARBA00031306"/>
    </source>
</evidence>
<dbReference type="PANTHER" id="PTHR30040:SF2">
    <property type="entry name" value="FAD:PROTEIN FMN TRANSFERASE"/>
    <property type="match status" value="1"/>
</dbReference>
<dbReference type="PANTHER" id="PTHR30040">
    <property type="entry name" value="THIAMINE BIOSYNTHESIS LIPOPROTEIN APBE"/>
    <property type="match status" value="1"/>
</dbReference>
<comment type="function">
    <text evidence="12">Flavin transferase that catalyzes the transfer of the FMN moiety of FAD and its covalent binding to the hydroxyl group of a threonine residue in a target flavoprotein.</text>
</comment>
<protein>
    <recommendedName>
        <fullName evidence="2 10">FAD:protein FMN transferase</fullName>
        <ecNumber evidence="1 10">2.7.1.180</ecNumber>
    </recommendedName>
    <alternativeName>
        <fullName evidence="8 10">Flavin transferase</fullName>
    </alternativeName>
</protein>
<keyword evidence="3 10" id="KW-0285">Flavoprotein</keyword>
<keyword evidence="12" id="KW-0997">Cell inner membrane</keyword>
<feature type="chain" id="PRO_5011822484" description="FAD:protein FMN transferase" evidence="12">
    <location>
        <begin position="24"/>
        <end position="302"/>
    </location>
</feature>
<keyword evidence="5 10" id="KW-0479">Metal-binding</keyword>
<evidence type="ECO:0000256" key="9">
    <source>
        <dbReference type="ARBA" id="ARBA00048540"/>
    </source>
</evidence>
<dbReference type="AlphaFoldDB" id="A0A1M4XTR0"/>
<comment type="subcellular location">
    <subcellularLocation>
        <location evidence="12">Cell inner membrane</location>
        <topology evidence="12">Lipid-anchor</topology>
        <orientation evidence="12">Periplasmic side</orientation>
    </subcellularLocation>
</comment>
<feature type="binding site" evidence="11">
    <location>
        <position position="273"/>
    </location>
    <ligand>
        <name>Mg(2+)</name>
        <dbReference type="ChEBI" id="CHEBI:18420"/>
    </ligand>
</feature>
<feature type="binding site" evidence="11">
    <location>
        <position position="165"/>
    </location>
    <ligand>
        <name>Mg(2+)</name>
        <dbReference type="ChEBI" id="CHEBI:18420"/>
    </ligand>
</feature>
<evidence type="ECO:0000256" key="5">
    <source>
        <dbReference type="ARBA" id="ARBA00022723"/>
    </source>
</evidence>
<keyword evidence="12" id="KW-0472">Membrane</keyword>
<proteinExistence type="inferred from homology"/>
<comment type="catalytic activity">
    <reaction evidence="9 10 12">
        <text>L-threonyl-[protein] + FAD = FMN-L-threonyl-[protein] + AMP + H(+)</text>
        <dbReference type="Rhea" id="RHEA:36847"/>
        <dbReference type="Rhea" id="RHEA-COMP:11060"/>
        <dbReference type="Rhea" id="RHEA-COMP:11061"/>
        <dbReference type="ChEBI" id="CHEBI:15378"/>
        <dbReference type="ChEBI" id="CHEBI:30013"/>
        <dbReference type="ChEBI" id="CHEBI:57692"/>
        <dbReference type="ChEBI" id="CHEBI:74257"/>
        <dbReference type="ChEBI" id="CHEBI:456215"/>
        <dbReference type="EC" id="2.7.1.180"/>
    </reaction>
</comment>
<dbReference type="SUPFAM" id="SSF143631">
    <property type="entry name" value="ApbE-like"/>
    <property type="match status" value="1"/>
</dbReference>
<evidence type="ECO:0000313" key="13">
    <source>
        <dbReference type="EMBL" id="SHE96653.1"/>
    </source>
</evidence>
<keyword evidence="7 10" id="KW-0460">Magnesium</keyword>
<dbReference type="PIRSF" id="PIRSF006268">
    <property type="entry name" value="ApbE"/>
    <property type="match status" value="1"/>
</dbReference>
<dbReference type="GO" id="GO:0016740">
    <property type="term" value="F:transferase activity"/>
    <property type="evidence" value="ECO:0007669"/>
    <property type="project" value="UniProtKB-UniRule"/>
</dbReference>
<dbReference type="GO" id="GO:0005886">
    <property type="term" value="C:plasma membrane"/>
    <property type="evidence" value="ECO:0007669"/>
    <property type="project" value="UniProtKB-SubCell"/>
</dbReference>
<gene>
    <name evidence="13" type="ORF">SAMN05444273_103293</name>
</gene>
<name>A0A1M4XTR0_9RHOB</name>
<dbReference type="PROSITE" id="PS51257">
    <property type="entry name" value="PROKAR_LIPOPROTEIN"/>
    <property type="match status" value="1"/>
</dbReference>
<dbReference type="Pfam" id="PF02424">
    <property type="entry name" value="ApbE"/>
    <property type="match status" value="1"/>
</dbReference>
<dbReference type="Proteomes" id="UP000184144">
    <property type="component" value="Unassembled WGS sequence"/>
</dbReference>
<dbReference type="RefSeq" id="WP_073142397.1">
    <property type="nucleotide sequence ID" value="NZ_FQUV01000003.1"/>
</dbReference>
<keyword evidence="12" id="KW-0732">Signal</keyword>
<organism evidence="13 14">
    <name type="scientific">Litoreibacter ascidiaceicola</name>
    <dbReference type="NCBI Taxonomy" id="1486859"/>
    <lineage>
        <taxon>Bacteria</taxon>
        <taxon>Pseudomonadati</taxon>
        <taxon>Pseudomonadota</taxon>
        <taxon>Alphaproteobacteria</taxon>
        <taxon>Rhodobacterales</taxon>
        <taxon>Roseobacteraceae</taxon>
        <taxon>Litoreibacter</taxon>
    </lineage>
</organism>
<dbReference type="PROSITE" id="PS51318">
    <property type="entry name" value="TAT"/>
    <property type="match status" value="1"/>
</dbReference>
<evidence type="ECO:0000256" key="11">
    <source>
        <dbReference type="PIRSR" id="PIRSR006268-2"/>
    </source>
</evidence>
<evidence type="ECO:0000256" key="1">
    <source>
        <dbReference type="ARBA" id="ARBA00011955"/>
    </source>
</evidence>
<evidence type="ECO:0000256" key="4">
    <source>
        <dbReference type="ARBA" id="ARBA00022679"/>
    </source>
</evidence>
<sequence length="302" mass="31464">MTSRRRFLTITAAAMACAGRSTAQPVYTWQGVALGARATLRLAHPDAKAISARVASEISRLEDIFSLYRPDSALSELNRNAALLNPPFELLECLSLAAAVHRASGGSFDPTIQPLWAAYAEASARGALPAAEALSKAQALTGWTGVTLDPAAITLRPDMALTLNGIAQGYIADRVADLLEAEGLTNILIDTGEFRAVGGHPDGGAWPVKLAAGGEVPLTARALATSAPLGTTFDKEAQVSHILDPRTGLPARVTWREITVSAQSAALADALSTAACLIEDRASIDACLAQFRGVKLEAISAA</sequence>
<dbReference type="InterPro" id="IPR003374">
    <property type="entry name" value="ApbE-like_sf"/>
</dbReference>
<keyword evidence="12 13" id="KW-0449">Lipoprotein</keyword>
<keyword evidence="4 10" id="KW-0808">Transferase</keyword>
<dbReference type="EMBL" id="FQUV01000003">
    <property type="protein sequence ID" value="SHE96653.1"/>
    <property type="molecule type" value="Genomic_DNA"/>
</dbReference>
<evidence type="ECO:0000256" key="2">
    <source>
        <dbReference type="ARBA" id="ARBA00016337"/>
    </source>
</evidence>
<keyword evidence="14" id="KW-1185">Reference proteome</keyword>
<evidence type="ECO:0000256" key="6">
    <source>
        <dbReference type="ARBA" id="ARBA00022827"/>
    </source>
</evidence>
<dbReference type="InterPro" id="IPR024932">
    <property type="entry name" value="ApbE"/>
</dbReference>
<dbReference type="GO" id="GO:0046872">
    <property type="term" value="F:metal ion binding"/>
    <property type="evidence" value="ECO:0007669"/>
    <property type="project" value="UniProtKB-UniRule"/>
</dbReference>
<keyword evidence="6 10" id="KW-0274">FAD</keyword>